<dbReference type="Proteomes" id="UP000440367">
    <property type="component" value="Unassembled WGS sequence"/>
</dbReference>
<reference evidence="1 2" key="1">
    <citation type="submission" date="2018-08" db="EMBL/GenBank/DDBJ databases">
        <title>Genomic investigation of the strawberry pathogen Phytophthora fragariae indicates pathogenicity is determined by transcriptional variation in three key races.</title>
        <authorList>
            <person name="Adams T.M."/>
            <person name="Armitage A.D."/>
            <person name="Sobczyk M.K."/>
            <person name="Bates H.J."/>
            <person name="Dunwell J.M."/>
            <person name="Nellist C.F."/>
            <person name="Harrison R.J."/>
        </authorList>
    </citation>
    <scope>NUCLEOTIDE SEQUENCE [LARGE SCALE GENOMIC DNA]</scope>
    <source>
        <strain evidence="1 2">BC-1</strain>
    </source>
</reference>
<evidence type="ECO:0000313" key="2">
    <source>
        <dbReference type="Proteomes" id="UP000440367"/>
    </source>
</evidence>
<organism evidence="1 2">
    <name type="scientific">Phytophthora fragariae</name>
    <dbReference type="NCBI Taxonomy" id="53985"/>
    <lineage>
        <taxon>Eukaryota</taxon>
        <taxon>Sar</taxon>
        <taxon>Stramenopiles</taxon>
        <taxon>Oomycota</taxon>
        <taxon>Peronosporomycetes</taxon>
        <taxon>Peronosporales</taxon>
        <taxon>Peronosporaceae</taxon>
        <taxon>Phytophthora</taxon>
    </lineage>
</organism>
<proteinExistence type="predicted"/>
<dbReference type="EMBL" id="QXGD01000525">
    <property type="protein sequence ID" value="KAE9235568.1"/>
    <property type="molecule type" value="Genomic_DNA"/>
</dbReference>
<dbReference type="AlphaFoldDB" id="A0A6A3ZHQ4"/>
<evidence type="ECO:0000313" key="1">
    <source>
        <dbReference type="EMBL" id="KAE9235568.1"/>
    </source>
</evidence>
<sequence>MDATEQSPPALEQITRSVESFWRRKRCLCGGVLARGCRSATAPMASVAMMLLCYQY</sequence>
<name>A0A6A3ZHQ4_9STRA</name>
<gene>
    <name evidence="1" type="ORF">PF002_g11483</name>
</gene>
<accession>A0A6A3ZHQ4</accession>
<comment type="caution">
    <text evidence="1">The sequence shown here is derived from an EMBL/GenBank/DDBJ whole genome shotgun (WGS) entry which is preliminary data.</text>
</comment>
<protein>
    <submittedName>
        <fullName evidence="1">Uncharacterized protein</fullName>
    </submittedName>
</protein>